<protein>
    <recommendedName>
        <fullName evidence="4">DUF4402 domain-containing protein</fullName>
    </recommendedName>
</protein>
<gene>
    <name evidence="2" type="ORF">LPB140_03945</name>
</gene>
<keyword evidence="3" id="KW-1185">Reference proteome</keyword>
<evidence type="ECO:0000256" key="1">
    <source>
        <dbReference type="SAM" id="SignalP"/>
    </source>
</evidence>
<dbReference type="Pfam" id="PF14352">
    <property type="entry name" value="DUF4402"/>
    <property type="match status" value="1"/>
</dbReference>
<sequence>MDQKIKKCGALIAALIASFASMPAMADTQTGDSSAVIVRPLSFIKVNDLDFGAIIPATTAGTVTIAPDGTRSKTGNVVLVGNTHQPASFTGQGTFNQRVDISVGANSFFINGPGAPMRVRTITVGSTPTAILTTTPLRFRISAISGIFLFPVGATLEVGANQTPGKYTGTWNITLNYV</sequence>
<proteinExistence type="predicted"/>
<dbReference type="EMBL" id="CP018154">
    <property type="protein sequence ID" value="APG62100.1"/>
    <property type="molecule type" value="Genomic_DNA"/>
</dbReference>
<reference evidence="2 3" key="1">
    <citation type="submission" date="2016-11" db="EMBL/GenBank/DDBJ databases">
        <title>Sphingorhabdus sp. LPB0140, isolated from marine environment.</title>
        <authorList>
            <person name="Kim E."/>
            <person name="Yi H."/>
        </authorList>
    </citation>
    <scope>NUCLEOTIDE SEQUENCE [LARGE SCALE GENOMIC DNA]</scope>
    <source>
        <strain evidence="2 3">LPB0140</strain>
    </source>
</reference>
<dbReference type="OrthoDB" id="7576381at2"/>
<dbReference type="STRING" id="1913578.LPB140_03945"/>
<dbReference type="KEGG" id="sphl:LPB140_03945"/>
<evidence type="ECO:0008006" key="4">
    <source>
        <dbReference type="Google" id="ProtNLM"/>
    </source>
</evidence>
<dbReference type="Proteomes" id="UP000242561">
    <property type="component" value="Chromosome"/>
</dbReference>
<dbReference type="InterPro" id="IPR025514">
    <property type="entry name" value="DUF4402"/>
</dbReference>
<feature type="signal peptide" evidence="1">
    <location>
        <begin position="1"/>
        <end position="26"/>
    </location>
</feature>
<dbReference type="AlphaFoldDB" id="A0A1L3JAD9"/>
<evidence type="ECO:0000313" key="3">
    <source>
        <dbReference type="Proteomes" id="UP000242561"/>
    </source>
</evidence>
<evidence type="ECO:0000313" key="2">
    <source>
        <dbReference type="EMBL" id="APG62100.1"/>
    </source>
</evidence>
<name>A0A1L3JAD9_9SPHN</name>
<accession>A0A1L3JAD9</accession>
<keyword evidence="1" id="KW-0732">Signal</keyword>
<organism evidence="2 3">
    <name type="scientific">Sphingorhabdus lutea</name>
    <dbReference type="NCBI Taxonomy" id="1913578"/>
    <lineage>
        <taxon>Bacteria</taxon>
        <taxon>Pseudomonadati</taxon>
        <taxon>Pseudomonadota</taxon>
        <taxon>Alphaproteobacteria</taxon>
        <taxon>Sphingomonadales</taxon>
        <taxon>Sphingomonadaceae</taxon>
        <taxon>Sphingorhabdus</taxon>
    </lineage>
</organism>
<feature type="chain" id="PRO_5013199396" description="DUF4402 domain-containing protein" evidence="1">
    <location>
        <begin position="27"/>
        <end position="178"/>
    </location>
</feature>
<dbReference type="RefSeq" id="WP_072558750.1">
    <property type="nucleotide sequence ID" value="NZ_CP018154.1"/>
</dbReference>